<evidence type="ECO:0000256" key="1">
    <source>
        <dbReference type="ARBA" id="ARBA00023239"/>
    </source>
</evidence>
<protein>
    <submittedName>
        <fullName evidence="4">N-acetylmuramic acid 6-phosphate etherase</fullName>
        <ecNumber evidence="4">4.2.1.126</ecNumber>
    </submittedName>
</protein>
<reference evidence="4 5" key="1">
    <citation type="submission" date="2020-03" db="EMBL/GenBank/DDBJ databases">
        <title>Genomic Encyclopedia of Type Strains, Phase IV (KMG-IV): sequencing the most valuable type-strain genomes for metagenomic binning, comparative biology and taxonomic classification.</title>
        <authorList>
            <person name="Goeker M."/>
        </authorList>
    </citation>
    <scope>NUCLEOTIDE SEQUENCE [LARGE SCALE GENOMIC DNA]</scope>
    <source>
        <strain evidence="4 5">DSM 4733</strain>
    </source>
</reference>
<keyword evidence="1 4" id="KW-0456">Lyase</keyword>
<accession>A0A7X5UWR0</accession>
<keyword evidence="2" id="KW-0119">Carbohydrate metabolism</keyword>
<dbReference type="GO" id="GO:0016803">
    <property type="term" value="F:ether hydrolase activity"/>
    <property type="evidence" value="ECO:0007669"/>
    <property type="project" value="TreeGrafter"/>
</dbReference>
<dbReference type="NCBIfam" id="NF003915">
    <property type="entry name" value="PRK05441.1"/>
    <property type="match status" value="1"/>
</dbReference>
<comment type="caution">
    <text evidence="4">The sequence shown here is derived from an EMBL/GenBank/DDBJ whole genome shotgun (WGS) entry which is preliminary data.</text>
</comment>
<dbReference type="PANTHER" id="PTHR10088">
    <property type="entry name" value="GLUCOKINASE REGULATORY PROTEIN"/>
    <property type="match status" value="1"/>
</dbReference>
<dbReference type="GO" id="GO:0097367">
    <property type="term" value="F:carbohydrate derivative binding"/>
    <property type="evidence" value="ECO:0007669"/>
    <property type="project" value="InterPro"/>
</dbReference>
<dbReference type="Proteomes" id="UP000564677">
    <property type="component" value="Unassembled WGS sequence"/>
</dbReference>
<proteinExistence type="predicted"/>
<dbReference type="Pfam" id="PF22645">
    <property type="entry name" value="GKRP_SIS_N"/>
    <property type="match status" value="1"/>
</dbReference>
<dbReference type="InterPro" id="IPR001347">
    <property type="entry name" value="SIS_dom"/>
</dbReference>
<dbReference type="InterPro" id="IPR005488">
    <property type="entry name" value="Etherase_MurQ"/>
</dbReference>
<evidence type="ECO:0000259" key="3">
    <source>
        <dbReference type="PROSITE" id="PS51464"/>
    </source>
</evidence>
<dbReference type="InterPro" id="IPR046348">
    <property type="entry name" value="SIS_dom_sf"/>
</dbReference>
<dbReference type="GO" id="GO:0046348">
    <property type="term" value="P:amino sugar catabolic process"/>
    <property type="evidence" value="ECO:0007669"/>
    <property type="project" value="InterPro"/>
</dbReference>
<dbReference type="EC" id="4.2.1.126" evidence="4"/>
<dbReference type="Gene3D" id="1.10.8.1080">
    <property type="match status" value="1"/>
</dbReference>
<dbReference type="AlphaFoldDB" id="A0A7X5UWR0"/>
<dbReference type="GO" id="GO:0009254">
    <property type="term" value="P:peptidoglycan turnover"/>
    <property type="evidence" value="ECO:0007669"/>
    <property type="project" value="TreeGrafter"/>
</dbReference>
<dbReference type="Gene3D" id="3.40.50.10490">
    <property type="entry name" value="Glucose-6-phosphate isomerase like protein, domain 1"/>
    <property type="match status" value="1"/>
</dbReference>
<dbReference type="PROSITE" id="PS51464">
    <property type="entry name" value="SIS"/>
    <property type="match status" value="1"/>
</dbReference>
<name>A0A7X5UWR0_9SPHN</name>
<dbReference type="InterPro" id="IPR040190">
    <property type="entry name" value="MURQ/GCKR"/>
</dbReference>
<gene>
    <name evidence="4" type="ORF">FHR20_000537</name>
</gene>
<dbReference type="PANTHER" id="PTHR10088:SF4">
    <property type="entry name" value="GLUCOKINASE REGULATORY PROTEIN"/>
    <property type="match status" value="1"/>
</dbReference>
<evidence type="ECO:0000313" key="4">
    <source>
        <dbReference type="EMBL" id="NIJ63606.1"/>
    </source>
</evidence>
<dbReference type="RefSeq" id="WP_167298097.1">
    <property type="nucleotide sequence ID" value="NZ_JAASQV010000001.1"/>
</dbReference>
<organism evidence="4 5">
    <name type="scientific">Sphingomonas leidyi</name>
    <dbReference type="NCBI Taxonomy" id="68569"/>
    <lineage>
        <taxon>Bacteria</taxon>
        <taxon>Pseudomonadati</taxon>
        <taxon>Pseudomonadota</taxon>
        <taxon>Alphaproteobacteria</taxon>
        <taxon>Sphingomonadales</taxon>
        <taxon>Sphingomonadaceae</taxon>
        <taxon>Sphingomonas</taxon>
    </lineage>
</organism>
<dbReference type="EMBL" id="JAASQV010000001">
    <property type="protein sequence ID" value="NIJ63606.1"/>
    <property type="molecule type" value="Genomic_DNA"/>
</dbReference>
<dbReference type="SUPFAM" id="SSF53697">
    <property type="entry name" value="SIS domain"/>
    <property type="match status" value="1"/>
</dbReference>
<dbReference type="CDD" id="cd05007">
    <property type="entry name" value="SIS_Etherase"/>
    <property type="match status" value="1"/>
</dbReference>
<evidence type="ECO:0000256" key="2">
    <source>
        <dbReference type="ARBA" id="ARBA00023277"/>
    </source>
</evidence>
<dbReference type="NCBIfam" id="NF009222">
    <property type="entry name" value="PRK12570.1"/>
    <property type="match status" value="1"/>
</dbReference>
<sequence length="293" mass="29656">MPTEAADPRYRAIDRWPTEVAVEAMLEAQLAAIAALKSQTGAMAAAIDAAAERLQRGGRIAYAGAGTSGRIGVQDGVELTPTFNWPVERLAFLIAGGPAALTRTQEGAEDSREAALAAVAAEEIGADDVLIGVAASGRTPYVIAALEAARGAGALTIALANNAGTPVLAAAEHAILADTGSEVVAGSTRMKAGTAQKVTLNLLSTGIMLRLGLVHEGLMVNMQVSNAKLRARAIRMVGTLARVGRDAAEAALDAGGRDIKRAVLIAHGLAPAEAEARLAAAGGSLAAALDMQS</sequence>
<dbReference type="GO" id="GO:0016835">
    <property type="term" value="F:carbon-oxygen lyase activity"/>
    <property type="evidence" value="ECO:0007669"/>
    <property type="project" value="InterPro"/>
</dbReference>
<feature type="domain" description="SIS" evidence="3">
    <location>
        <begin position="50"/>
        <end position="213"/>
    </location>
</feature>
<evidence type="ECO:0000313" key="5">
    <source>
        <dbReference type="Proteomes" id="UP000564677"/>
    </source>
</evidence>
<keyword evidence="5" id="KW-1185">Reference proteome</keyword>